<sequence>MTNFLKLIEKIPCSCSIICWFIVDIDATVGLWIGEVCSVQSSEEYEENELHFCQSLWRWCAVFERNVSTSTRRHRLKRNVDADLFLFIR</sequence>
<dbReference type="EMBL" id="JAACXV010000031">
    <property type="protein sequence ID" value="KAF7286273.1"/>
    <property type="molecule type" value="Genomic_DNA"/>
</dbReference>
<dbReference type="AlphaFoldDB" id="A0A834MJJ9"/>
<dbReference type="Proteomes" id="UP000625711">
    <property type="component" value="Unassembled WGS sequence"/>
</dbReference>
<gene>
    <name evidence="1" type="ORF">GWI33_006357</name>
</gene>
<proteinExistence type="predicted"/>
<evidence type="ECO:0000313" key="1">
    <source>
        <dbReference type="EMBL" id="KAF7286273.1"/>
    </source>
</evidence>
<keyword evidence="2" id="KW-1185">Reference proteome</keyword>
<name>A0A834MJJ9_RHYFE</name>
<comment type="caution">
    <text evidence="1">The sequence shown here is derived from an EMBL/GenBank/DDBJ whole genome shotgun (WGS) entry which is preliminary data.</text>
</comment>
<protein>
    <submittedName>
        <fullName evidence="1">Uncharacterized protein</fullName>
    </submittedName>
</protein>
<reference evidence="1" key="1">
    <citation type="submission" date="2020-08" db="EMBL/GenBank/DDBJ databases">
        <title>Genome sequencing and assembly of the red palm weevil Rhynchophorus ferrugineus.</title>
        <authorList>
            <person name="Dias G.B."/>
            <person name="Bergman C.M."/>
            <person name="Manee M."/>
        </authorList>
    </citation>
    <scope>NUCLEOTIDE SEQUENCE</scope>
    <source>
        <strain evidence="1">AA-2017</strain>
        <tissue evidence="1">Whole larva</tissue>
    </source>
</reference>
<organism evidence="1 2">
    <name type="scientific">Rhynchophorus ferrugineus</name>
    <name type="common">Red palm weevil</name>
    <name type="synonym">Curculio ferrugineus</name>
    <dbReference type="NCBI Taxonomy" id="354439"/>
    <lineage>
        <taxon>Eukaryota</taxon>
        <taxon>Metazoa</taxon>
        <taxon>Ecdysozoa</taxon>
        <taxon>Arthropoda</taxon>
        <taxon>Hexapoda</taxon>
        <taxon>Insecta</taxon>
        <taxon>Pterygota</taxon>
        <taxon>Neoptera</taxon>
        <taxon>Endopterygota</taxon>
        <taxon>Coleoptera</taxon>
        <taxon>Polyphaga</taxon>
        <taxon>Cucujiformia</taxon>
        <taxon>Curculionidae</taxon>
        <taxon>Dryophthorinae</taxon>
        <taxon>Rhynchophorus</taxon>
    </lineage>
</organism>
<evidence type="ECO:0000313" key="2">
    <source>
        <dbReference type="Proteomes" id="UP000625711"/>
    </source>
</evidence>
<accession>A0A834MJJ9</accession>